<evidence type="ECO:0000313" key="3">
    <source>
        <dbReference type="Proteomes" id="UP000236654"/>
    </source>
</evidence>
<gene>
    <name evidence="2" type="ORF">CW751_00610</name>
</gene>
<reference evidence="2 3" key="1">
    <citation type="submission" date="2017-12" db="EMBL/GenBank/DDBJ databases">
        <title>The draft genome sequence of Brumimicrobium saltpan LHR20.</title>
        <authorList>
            <person name="Do Z.-J."/>
            <person name="Luo H.-R."/>
        </authorList>
    </citation>
    <scope>NUCLEOTIDE SEQUENCE [LARGE SCALE GENOMIC DNA]</scope>
    <source>
        <strain evidence="2 3">LHR20</strain>
    </source>
</reference>
<evidence type="ECO:0000313" key="2">
    <source>
        <dbReference type="EMBL" id="PKR81872.1"/>
    </source>
</evidence>
<feature type="signal peptide" evidence="1">
    <location>
        <begin position="1"/>
        <end position="20"/>
    </location>
</feature>
<evidence type="ECO:0000256" key="1">
    <source>
        <dbReference type="SAM" id="SignalP"/>
    </source>
</evidence>
<protein>
    <submittedName>
        <fullName evidence="2">Uncharacterized protein</fullName>
    </submittedName>
</protein>
<dbReference type="AlphaFoldDB" id="A0A2I0R5K9"/>
<name>A0A2I0R5K9_9FLAO</name>
<dbReference type="RefSeq" id="WP_101333018.1">
    <property type="nucleotide sequence ID" value="NZ_PJNI01000001.1"/>
</dbReference>
<organism evidence="2 3">
    <name type="scientific">Brumimicrobium salinarum</name>
    <dbReference type="NCBI Taxonomy" id="2058658"/>
    <lineage>
        <taxon>Bacteria</taxon>
        <taxon>Pseudomonadati</taxon>
        <taxon>Bacteroidota</taxon>
        <taxon>Flavobacteriia</taxon>
        <taxon>Flavobacteriales</taxon>
        <taxon>Crocinitomicaceae</taxon>
        <taxon>Brumimicrobium</taxon>
    </lineage>
</organism>
<proteinExistence type="predicted"/>
<feature type="chain" id="PRO_5014163939" evidence="1">
    <location>
        <begin position="21"/>
        <end position="63"/>
    </location>
</feature>
<accession>A0A2I0R5K9</accession>
<sequence length="63" mass="6755">MKLITICIFAILGFSLTVLGQTTTYSSSVNSSSAQNYSVNIEIELTGIVPVQSNCTTINKIII</sequence>
<dbReference type="Proteomes" id="UP000236654">
    <property type="component" value="Unassembled WGS sequence"/>
</dbReference>
<comment type="caution">
    <text evidence="2">The sequence shown here is derived from an EMBL/GenBank/DDBJ whole genome shotgun (WGS) entry which is preliminary data.</text>
</comment>
<keyword evidence="3" id="KW-1185">Reference proteome</keyword>
<keyword evidence="1" id="KW-0732">Signal</keyword>
<dbReference type="EMBL" id="PJNI01000001">
    <property type="protein sequence ID" value="PKR81872.1"/>
    <property type="molecule type" value="Genomic_DNA"/>
</dbReference>